<proteinExistence type="inferred from homology"/>
<evidence type="ECO:0000256" key="4">
    <source>
        <dbReference type="ARBA" id="ARBA00022481"/>
    </source>
</evidence>
<evidence type="ECO:0000313" key="17">
    <source>
        <dbReference type="Proteomes" id="UP000283210"/>
    </source>
</evidence>
<evidence type="ECO:0000313" key="16">
    <source>
        <dbReference type="EMBL" id="RVE64151.1"/>
    </source>
</evidence>
<dbReference type="InterPro" id="IPR036054">
    <property type="entry name" value="BTG-like_sf"/>
</dbReference>
<reference evidence="16 17" key="2">
    <citation type="submission" date="2019-01" db="EMBL/GenBank/DDBJ databases">
        <title>A chromosome length genome reference of the Java medaka (oryzias javanicus).</title>
        <authorList>
            <person name="Herpin A."/>
            <person name="Takehana Y."/>
            <person name="Naruse K."/>
            <person name="Ansai S."/>
            <person name="Kawaguchi M."/>
        </authorList>
    </citation>
    <scope>NUCLEOTIDE SEQUENCE [LARGE SCALE GENOMIC DNA]</scope>
    <source>
        <strain evidence="16">RS831</strain>
        <tissue evidence="16">Whole body</tissue>
    </source>
</reference>
<dbReference type="GO" id="GO:0003723">
    <property type="term" value="F:RNA binding"/>
    <property type="evidence" value="ECO:0007669"/>
    <property type="project" value="UniProtKB-UniRule"/>
</dbReference>
<keyword evidence="6" id="KW-1017">Isopeptide bond</keyword>
<dbReference type="InterPro" id="IPR012956">
    <property type="entry name" value="CARG-binding_factor_N"/>
</dbReference>
<feature type="region of interest" description="Disordered" evidence="14">
    <location>
        <begin position="563"/>
        <end position="583"/>
    </location>
</feature>
<dbReference type="FunFam" id="3.30.70.330:FF:000030">
    <property type="entry name" value="Heterogeneous nuclear ribonucleoprotein d0 isoform"/>
    <property type="match status" value="1"/>
</dbReference>
<feature type="region of interest" description="Disordered" evidence="14">
    <location>
        <begin position="277"/>
        <end position="321"/>
    </location>
</feature>
<dbReference type="SMART" id="SM00099">
    <property type="entry name" value="btg1"/>
    <property type="match status" value="1"/>
</dbReference>
<evidence type="ECO:0000256" key="3">
    <source>
        <dbReference type="ARBA" id="ARBA00007989"/>
    </source>
</evidence>
<dbReference type="Gene3D" id="3.30.70.330">
    <property type="match status" value="2"/>
</dbReference>
<dbReference type="AlphaFoldDB" id="A0A3S2MPK8"/>
<dbReference type="PRINTS" id="PR00310">
    <property type="entry name" value="ANTIPRLFBTG1"/>
</dbReference>
<evidence type="ECO:0000256" key="9">
    <source>
        <dbReference type="ARBA" id="ARBA00022843"/>
    </source>
</evidence>
<dbReference type="Pfam" id="PF00076">
    <property type="entry name" value="RRM_1"/>
    <property type="match status" value="2"/>
</dbReference>
<dbReference type="SUPFAM" id="SSF160696">
    <property type="entry name" value="BTG domain-like"/>
    <property type="match status" value="1"/>
</dbReference>
<evidence type="ECO:0000256" key="14">
    <source>
        <dbReference type="SAM" id="MobiDB-lite"/>
    </source>
</evidence>
<feature type="domain" description="RRM" evidence="15">
    <location>
        <begin position="408"/>
        <end position="487"/>
    </location>
</feature>
<evidence type="ECO:0000256" key="8">
    <source>
        <dbReference type="ARBA" id="ARBA00022737"/>
    </source>
</evidence>
<evidence type="ECO:0000256" key="13">
    <source>
        <dbReference type="PROSITE-ProRule" id="PRU00176"/>
    </source>
</evidence>
<dbReference type="GO" id="GO:0051252">
    <property type="term" value="P:regulation of RNA metabolic process"/>
    <property type="evidence" value="ECO:0007669"/>
    <property type="project" value="UniProtKB-ARBA"/>
</dbReference>
<protein>
    <recommendedName>
        <fullName evidence="15">RRM domain-containing protein</fullName>
    </recommendedName>
</protein>
<dbReference type="InterPro" id="IPR002087">
    <property type="entry name" value="Anti_prolifrtn"/>
</dbReference>
<keyword evidence="12" id="KW-0539">Nucleus</keyword>
<dbReference type="Pfam" id="PF07742">
    <property type="entry name" value="BTG"/>
    <property type="match status" value="1"/>
</dbReference>
<dbReference type="OrthoDB" id="19928at2759"/>
<evidence type="ECO:0000256" key="7">
    <source>
        <dbReference type="ARBA" id="ARBA00022553"/>
    </source>
</evidence>
<dbReference type="GO" id="GO:0005737">
    <property type="term" value="C:cytoplasm"/>
    <property type="evidence" value="ECO:0007669"/>
    <property type="project" value="UniProtKB-SubCell"/>
</dbReference>
<evidence type="ECO:0000256" key="1">
    <source>
        <dbReference type="ARBA" id="ARBA00004123"/>
    </source>
</evidence>
<dbReference type="InterPro" id="IPR012677">
    <property type="entry name" value="Nucleotide-bd_a/b_plait_sf"/>
</dbReference>
<dbReference type="SMART" id="SM00360">
    <property type="entry name" value="RRM"/>
    <property type="match status" value="2"/>
</dbReference>
<dbReference type="FunFam" id="3.90.640.90:FF:000002">
    <property type="entry name" value="BTG anti-proliferation factor 4"/>
    <property type="match status" value="1"/>
</dbReference>
<dbReference type="PROSITE" id="PS50102">
    <property type="entry name" value="RRM"/>
    <property type="match status" value="2"/>
</dbReference>
<feature type="domain" description="RRM" evidence="15">
    <location>
        <begin position="324"/>
        <end position="407"/>
    </location>
</feature>
<sequence>MKEEIAAAVFFMARLVKRYGCLDDDGRERFAAALTSVLFENYKNHWHPGAPARGQAYRCLRMNHVLLQDPVLQQACERGAVRYEDLGLPQELTVWVDPGEVSCRYGEQSAPFCVSVVDSRRRRDGEFSRRIHDAVERAGLEVQSGSSSDEEEVSRDKSFSSTSSAPCPASAEPKTIPTVSNPNSVYRFSEFSPGAPQTWLREKRKCFGDAFQPHGPPAGAPPSQYPAQKGFKSYRATFTFSGPRVDKYHWRVGVPLSSLKSLDRTTVRMADAENQFMETSEQNGNEGEEDQNGAEQEAMGGDESQDSGTDGGKIDASKGEDDAGKMFVGGLSWDTSKKDLKDYFSKFGEVSDCTIKMDSNTGRSRGFGFVLFKDSSSVDKVLEQKEHRLDGRQIDPKRAMAMKKEAVRKIFVGGLNPEATEEAIREYFGAFGEIETIELPIDPKSKKRRGFIFITYKDEASVKKCLEKKYHTIEGGRCELKIAQPKEVYQQQQYGAGRGGYGGRGGRGRGGQSQGWNQGYGGYWNQGYGNQGYGGYGGYSGYGNYDYSSGYYGYGPGYDYSQGSASYGKTPRRGAHQTSYKPY</sequence>
<dbReference type="PROSITE" id="PS01203">
    <property type="entry name" value="BTG_2"/>
    <property type="match status" value="1"/>
</dbReference>
<dbReference type="InterPro" id="IPR035979">
    <property type="entry name" value="RBD_domain_sf"/>
</dbReference>
<feature type="compositionally biased region" description="Basic and acidic residues" evidence="14">
    <location>
        <begin position="312"/>
        <end position="321"/>
    </location>
</feature>
<comment type="subcellular location">
    <subcellularLocation>
        <location evidence="2">Cytoplasm</location>
    </subcellularLocation>
    <subcellularLocation>
        <location evidence="1">Nucleus</location>
    </subcellularLocation>
</comment>
<keyword evidence="5" id="KW-0963">Cytoplasm</keyword>
<feature type="region of interest" description="Disordered" evidence="14">
    <location>
        <begin position="138"/>
        <end position="183"/>
    </location>
</feature>
<dbReference type="Pfam" id="PF08143">
    <property type="entry name" value="CBFNT"/>
    <property type="match status" value="1"/>
</dbReference>
<name>A0A3S2MPK8_ORYJA</name>
<accession>A0A3S2MPK8</accession>
<evidence type="ECO:0000259" key="15">
    <source>
        <dbReference type="PROSITE" id="PS50102"/>
    </source>
</evidence>
<keyword evidence="8" id="KW-0677">Repeat</keyword>
<dbReference type="GO" id="GO:0010468">
    <property type="term" value="P:regulation of gene expression"/>
    <property type="evidence" value="ECO:0007669"/>
    <property type="project" value="UniProtKB-ARBA"/>
</dbReference>
<dbReference type="SUPFAM" id="SSF54928">
    <property type="entry name" value="RNA-binding domain, RBD"/>
    <property type="match status" value="2"/>
</dbReference>
<keyword evidence="17" id="KW-1185">Reference proteome</keyword>
<feature type="compositionally biased region" description="Low complexity" evidence="14">
    <location>
        <begin position="159"/>
        <end position="173"/>
    </location>
</feature>
<dbReference type="GO" id="GO:0005654">
    <property type="term" value="C:nucleoplasm"/>
    <property type="evidence" value="ECO:0007669"/>
    <property type="project" value="TreeGrafter"/>
</dbReference>
<keyword evidence="9" id="KW-0832">Ubl conjugation</keyword>
<dbReference type="Proteomes" id="UP000283210">
    <property type="component" value="Chromosome 14"/>
</dbReference>
<reference evidence="16 17" key="1">
    <citation type="submission" date="2018-11" db="EMBL/GenBank/DDBJ databases">
        <authorList>
            <person name="Lopez-Roques C."/>
            <person name="Donnadieu C."/>
            <person name="Bouchez O."/>
            <person name="Klopp C."/>
            <person name="Cabau C."/>
            <person name="Zahm M."/>
        </authorList>
    </citation>
    <scope>NUCLEOTIDE SEQUENCE [LARGE SCALE GENOMIC DNA]</scope>
    <source>
        <strain evidence="16">RS831</strain>
        <tissue evidence="16">Whole body</tissue>
    </source>
</reference>
<keyword evidence="11" id="KW-0007">Acetylation</keyword>
<dbReference type="GO" id="GO:0010557">
    <property type="term" value="P:positive regulation of macromolecule biosynthetic process"/>
    <property type="evidence" value="ECO:0007669"/>
    <property type="project" value="UniProtKB-ARBA"/>
</dbReference>
<dbReference type="InterPro" id="IPR034846">
    <property type="entry name" value="hnRNPAB_RRM1"/>
</dbReference>
<dbReference type="EMBL" id="CM012450">
    <property type="protein sequence ID" value="RVE64151.1"/>
    <property type="molecule type" value="Genomic_DNA"/>
</dbReference>
<gene>
    <name evidence="16" type="ORF">OJAV_G00143340</name>
</gene>
<evidence type="ECO:0000256" key="11">
    <source>
        <dbReference type="ARBA" id="ARBA00022990"/>
    </source>
</evidence>
<evidence type="ECO:0000256" key="12">
    <source>
        <dbReference type="ARBA" id="ARBA00023242"/>
    </source>
</evidence>
<evidence type="ECO:0000256" key="6">
    <source>
        <dbReference type="ARBA" id="ARBA00022499"/>
    </source>
</evidence>
<evidence type="ECO:0000256" key="10">
    <source>
        <dbReference type="ARBA" id="ARBA00022884"/>
    </source>
</evidence>
<dbReference type="InterPro" id="IPR000504">
    <property type="entry name" value="RRM_dom"/>
</dbReference>
<evidence type="ECO:0000256" key="2">
    <source>
        <dbReference type="ARBA" id="ARBA00004496"/>
    </source>
</evidence>
<keyword evidence="10 13" id="KW-0694">RNA-binding</keyword>
<dbReference type="PANTHER" id="PTHR48033">
    <property type="entry name" value="RNA-BINDING (RRM/RBD/RNP MOTIFS) FAMILY PROTEIN"/>
    <property type="match status" value="1"/>
</dbReference>
<keyword evidence="4" id="KW-0488">Methylation</keyword>
<dbReference type="CDD" id="cd12757">
    <property type="entry name" value="RRM1_hnRNPAB"/>
    <property type="match status" value="1"/>
</dbReference>
<dbReference type="PANTHER" id="PTHR48033:SF1">
    <property type="entry name" value="HETEROGENEOUS NUCLEAR RIBONUCLEOPROTEIN A_B"/>
    <property type="match status" value="1"/>
</dbReference>
<comment type="similarity">
    <text evidence="3">Belongs to the BTG family.</text>
</comment>
<keyword evidence="7" id="KW-0597">Phosphoprotein</keyword>
<dbReference type="Gene3D" id="3.90.640.90">
    <property type="entry name" value="Anti-proliferative protein, N-terminal domain"/>
    <property type="match status" value="1"/>
</dbReference>
<organism evidence="16 17">
    <name type="scientific">Oryzias javanicus</name>
    <name type="common">Javanese ricefish</name>
    <name type="synonym">Aplocheilus javanicus</name>
    <dbReference type="NCBI Taxonomy" id="123683"/>
    <lineage>
        <taxon>Eukaryota</taxon>
        <taxon>Metazoa</taxon>
        <taxon>Chordata</taxon>
        <taxon>Craniata</taxon>
        <taxon>Vertebrata</taxon>
        <taxon>Euteleostomi</taxon>
        <taxon>Actinopterygii</taxon>
        <taxon>Neopterygii</taxon>
        <taxon>Teleostei</taxon>
        <taxon>Neoteleostei</taxon>
        <taxon>Acanthomorphata</taxon>
        <taxon>Ovalentaria</taxon>
        <taxon>Atherinomorphae</taxon>
        <taxon>Beloniformes</taxon>
        <taxon>Adrianichthyidae</taxon>
        <taxon>Oryziinae</taxon>
        <taxon>Oryzias</taxon>
    </lineage>
</organism>
<dbReference type="GO" id="GO:0000785">
    <property type="term" value="C:chromatin"/>
    <property type="evidence" value="ECO:0007669"/>
    <property type="project" value="TreeGrafter"/>
</dbReference>
<evidence type="ECO:0000256" key="5">
    <source>
        <dbReference type="ARBA" id="ARBA00022490"/>
    </source>
</evidence>